<organism evidence="2 3">
    <name type="scientific">Rhizophagus irregularis</name>
    <dbReference type="NCBI Taxonomy" id="588596"/>
    <lineage>
        <taxon>Eukaryota</taxon>
        <taxon>Fungi</taxon>
        <taxon>Fungi incertae sedis</taxon>
        <taxon>Mucoromycota</taxon>
        <taxon>Glomeromycotina</taxon>
        <taxon>Glomeromycetes</taxon>
        <taxon>Glomerales</taxon>
        <taxon>Glomeraceae</taxon>
        <taxon>Rhizophagus</taxon>
    </lineage>
</organism>
<accession>A0A2N1MP69</accession>
<dbReference type="VEuPathDB" id="FungiDB:RhiirFUN_017661"/>
<dbReference type="VEuPathDB" id="FungiDB:RhiirA1_455241"/>
<name>A0A2N1MP69_9GLOM</name>
<dbReference type="VEuPathDB" id="FungiDB:FUN_000296"/>
<evidence type="ECO:0000259" key="1">
    <source>
        <dbReference type="Pfam" id="PF26638"/>
    </source>
</evidence>
<feature type="domain" description="DUF8211" evidence="1">
    <location>
        <begin position="1"/>
        <end position="41"/>
    </location>
</feature>
<reference evidence="2 3" key="2">
    <citation type="submission" date="2017-10" db="EMBL/GenBank/DDBJ databases">
        <title>Extensive intraspecific genome diversity in a model arbuscular mycorrhizal fungus.</title>
        <authorList>
            <person name="Chen E.C.H."/>
            <person name="Morin E."/>
            <person name="Baudet D."/>
            <person name="Noel J."/>
            <person name="Ndikumana S."/>
            <person name="Charron P."/>
            <person name="St-Onge C."/>
            <person name="Giorgi J."/>
            <person name="Grigoriev I.V."/>
            <person name="Roux C."/>
            <person name="Martin F.M."/>
            <person name="Corradi N."/>
        </authorList>
    </citation>
    <scope>NUCLEOTIDE SEQUENCE [LARGE SCALE GENOMIC DNA]</scope>
    <source>
        <strain evidence="2 3">C2</strain>
    </source>
</reference>
<dbReference type="Pfam" id="PF26638">
    <property type="entry name" value="DUF8211"/>
    <property type="match status" value="1"/>
</dbReference>
<dbReference type="AlphaFoldDB" id="A0A2N1MP69"/>
<proteinExistence type="predicted"/>
<sequence length="269" mass="30771">MYSKRIENLRPFPSKNPKTALKQQARFQRACRRIFTTKTISTSNIIKKPLKHLQYRVKPTLPIGQHYLYRTPVHLISPPEKEKSTPPPHSQADILTKENLIVTGTPAFLQKPIQLRQAHDKAGWKTPSNKKTYYVAPPPSSTIKNTSVSLTPGSSAFVNRLRDLKYNHEKAERAKTRKFNIRNIIAKITDIGSTSENPPKLTLRKALLAKMFRDFNIPYSSVIDVNQPHYDTDIDAYSPGRINYKRLPELHSSLKRKTPCPEDDFASDT</sequence>
<dbReference type="Proteomes" id="UP000233469">
    <property type="component" value="Unassembled WGS sequence"/>
</dbReference>
<gene>
    <name evidence="2" type="ORF">RhiirC2_788939</name>
</gene>
<dbReference type="InterPro" id="IPR058524">
    <property type="entry name" value="DUF8211"/>
</dbReference>
<evidence type="ECO:0000313" key="2">
    <source>
        <dbReference type="EMBL" id="PKK63424.1"/>
    </source>
</evidence>
<comment type="caution">
    <text evidence="2">The sequence shown here is derived from an EMBL/GenBank/DDBJ whole genome shotgun (WGS) entry which is preliminary data.</text>
</comment>
<dbReference type="EMBL" id="LLXL01001658">
    <property type="protein sequence ID" value="PKK63424.1"/>
    <property type="molecule type" value="Genomic_DNA"/>
</dbReference>
<reference evidence="2 3" key="1">
    <citation type="submission" date="2016-04" db="EMBL/GenBank/DDBJ databases">
        <title>Genome analyses suggest a sexual origin of heterokaryosis in a supposedly ancient asexual fungus.</title>
        <authorList>
            <person name="Ropars J."/>
            <person name="Sedzielewska K."/>
            <person name="Noel J."/>
            <person name="Charron P."/>
            <person name="Farinelli L."/>
            <person name="Marton T."/>
            <person name="Kruger M."/>
            <person name="Pelin A."/>
            <person name="Brachmann A."/>
            <person name="Corradi N."/>
        </authorList>
    </citation>
    <scope>NUCLEOTIDE SEQUENCE [LARGE SCALE GENOMIC DNA]</scope>
    <source>
        <strain evidence="2 3">C2</strain>
    </source>
</reference>
<evidence type="ECO:0000313" key="3">
    <source>
        <dbReference type="Proteomes" id="UP000233469"/>
    </source>
</evidence>
<protein>
    <recommendedName>
        <fullName evidence="1">DUF8211 domain-containing protein</fullName>
    </recommendedName>
</protein>